<dbReference type="InterPro" id="IPR016162">
    <property type="entry name" value="Ald_DH_N"/>
</dbReference>
<dbReference type="InterPro" id="IPR015590">
    <property type="entry name" value="Aldehyde_DH_dom"/>
</dbReference>
<keyword evidence="4" id="KW-1185">Reference proteome</keyword>
<dbReference type="PANTHER" id="PTHR43353:SF3">
    <property type="entry name" value="ALDEHYDE DEHYDROGENASE-RELATED"/>
    <property type="match status" value="1"/>
</dbReference>
<evidence type="ECO:0000259" key="2">
    <source>
        <dbReference type="Pfam" id="PF00171"/>
    </source>
</evidence>
<evidence type="ECO:0000313" key="4">
    <source>
        <dbReference type="Proteomes" id="UP000274843"/>
    </source>
</evidence>
<reference evidence="3 4" key="1">
    <citation type="submission" date="2018-11" db="EMBL/GenBank/DDBJ databases">
        <title>Sequencing the genomes of 1000 actinobacteria strains.</title>
        <authorList>
            <person name="Klenk H.-P."/>
        </authorList>
    </citation>
    <scope>NUCLEOTIDE SEQUENCE [LARGE SCALE GENOMIC DNA]</scope>
    <source>
        <strain evidence="3 4">DSM 44348</strain>
    </source>
</reference>
<evidence type="ECO:0000313" key="3">
    <source>
        <dbReference type="EMBL" id="ROS38469.1"/>
    </source>
</evidence>
<dbReference type="EMBL" id="RKHY01000001">
    <property type="protein sequence ID" value="ROS38469.1"/>
    <property type="molecule type" value="Genomic_DNA"/>
</dbReference>
<feature type="domain" description="Aldehyde dehydrogenase" evidence="2">
    <location>
        <begin position="5"/>
        <end position="433"/>
    </location>
</feature>
<dbReference type="InterPro" id="IPR016163">
    <property type="entry name" value="Ald_DH_C"/>
</dbReference>
<dbReference type="InterPro" id="IPR050740">
    <property type="entry name" value="Aldehyde_DH_Superfamily"/>
</dbReference>
<comment type="caution">
    <text evidence="3">The sequence shown here is derived from an EMBL/GenBank/DDBJ whole genome shotgun (WGS) entry which is preliminary data.</text>
</comment>
<dbReference type="PANTHER" id="PTHR43353">
    <property type="entry name" value="SUCCINATE-SEMIALDEHYDE DEHYDROGENASE, MITOCHONDRIAL"/>
    <property type="match status" value="1"/>
</dbReference>
<dbReference type="CDD" id="cd07129">
    <property type="entry name" value="ALDH_KGSADH"/>
    <property type="match status" value="1"/>
</dbReference>
<proteinExistence type="predicted"/>
<dbReference type="Gene3D" id="3.40.309.10">
    <property type="entry name" value="Aldehyde Dehydrogenase, Chain A, domain 2"/>
    <property type="match status" value="1"/>
</dbReference>
<dbReference type="AlphaFoldDB" id="A0A3N2GQG8"/>
<dbReference type="Proteomes" id="UP000274843">
    <property type="component" value="Unassembled WGS sequence"/>
</dbReference>
<dbReference type="SUPFAM" id="SSF53720">
    <property type="entry name" value="ALDH-like"/>
    <property type="match status" value="1"/>
</dbReference>
<dbReference type="Gene3D" id="3.40.605.10">
    <property type="entry name" value="Aldehyde Dehydrogenase, Chain A, domain 1"/>
    <property type="match status" value="1"/>
</dbReference>
<dbReference type="GO" id="GO:0016620">
    <property type="term" value="F:oxidoreductase activity, acting on the aldehyde or oxo group of donors, NAD or NADP as acceptor"/>
    <property type="evidence" value="ECO:0007669"/>
    <property type="project" value="InterPro"/>
</dbReference>
<dbReference type="GeneID" id="301842216"/>
<dbReference type="InterPro" id="IPR044151">
    <property type="entry name" value="ALDH_KGSADH"/>
</dbReference>
<evidence type="ECO:0000256" key="1">
    <source>
        <dbReference type="ARBA" id="ARBA00023002"/>
    </source>
</evidence>
<dbReference type="InterPro" id="IPR016161">
    <property type="entry name" value="Ald_DH/histidinol_DH"/>
</dbReference>
<accession>A0A3N2GQG8</accession>
<dbReference type="RefSeq" id="WP_123682840.1">
    <property type="nucleotide sequence ID" value="NZ_RKHY01000001.1"/>
</dbReference>
<protein>
    <submittedName>
        <fullName evidence="3">NADP-dependent aldehyde dehydrogenase</fullName>
    </submittedName>
</protein>
<dbReference type="Pfam" id="PF00171">
    <property type="entry name" value="Aldedh"/>
    <property type="match status" value="1"/>
</dbReference>
<sequence length="465" mass="47487">MIATTVPDVATAAGTAASAWAATPHHHRARALDGIAAALEDDVTGIVEVAAAETSLGRDRITSELARTTFQLRLFADLVREGAHLRTVVSRADPQAPVAPRPDLRRTLVPIGPVAVFAAGNFPLAFSVAGTDTASALAAGCPVVVKVNPGHPRTSDRVARLVTVALRDAGAPDGVFAIVHGFAAGAELVSHPAISAATFTGSVRGGRALFDLAAARPVPIPFFGELGSLNSLTVTAAAARDRGAEIAADLAASVLLGGGQFCTKPGLVLLPRTPEGARVETELARLVAAAPAVILLDDHVHDGFAASCRALEADDRVRLLAAGGVAAGAATPALYAVEGAPLPDVALEECFGPAVVVASYADDAELLTLAGGLPGALTATVHSQAEDSDLLTRLVATLAPRVGRLVFDQYPTGVAVDPAMQHGGPYPSSTDPRFGSVGTAAIDRFLRPIAYQNAPPSILPRELQN</sequence>
<name>A0A3N2GQG8_9PSEU</name>
<organism evidence="3 4">
    <name type="scientific">Amycolatopsis thermoflava</name>
    <dbReference type="NCBI Taxonomy" id="84480"/>
    <lineage>
        <taxon>Bacteria</taxon>
        <taxon>Bacillati</taxon>
        <taxon>Actinomycetota</taxon>
        <taxon>Actinomycetes</taxon>
        <taxon>Pseudonocardiales</taxon>
        <taxon>Pseudonocardiaceae</taxon>
        <taxon>Amycolatopsis</taxon>
        <taxon>Amycolatopsis methanolica group</taxon>
    </lineage>
</organism>
<gene>
    <name evidence="3" type="ORF">EDD35_0746</name>
</gene>
<keyword evidence="1" id="KW-0560">Oxidoreductase</keyword>